<dbReference type="SUPFAM" id="SSF51735">
    <property type="entry name" value="NAD(P)-binding Rossmann-fold domains"/>
    <property type="match status" value="1"/>
</dbReference>
<dbReference type="GO" id="GO:0016491">
    <property type="term" value="F:oxidoreductase activity"/>
    <property type="evidence" value="ECO:0007669"/>
    <property type="project" value="UniProtKB-KW"/>
</dbReference>
<keyword evidence="2" id="KW-0560">Oxidoreductase</keyword>
<accession>A0A6J4KCL3</accession>
<dbReference type="InterPro" id="IPR036291">
    <property type="entry name" value="NAD(P)-bd_dom_sf"/>
</dbReference>
<organism evidence="4">
    <name type="scientific">uncultured Cytophagales bacterium</name>
    <dbReference type="NCBI Taxonomy" id="158755"/>
    <lineage>
        <taxon>Bacteria</taxon>
        <taxon>Pseudomonadati</taxon>
        <taxon>Bacteroidota</taxon>
        <taxon>Sphingobacteriia</taxon>
        <taxon>Sphingobacteriales</taxon>
        <taxon>environmental samples</taxon>
    </lineage>
</organism>
<dbReference type="PANTHER" id="PTHR43477:SF1">
    <property type="entry name" value="DIHYDROANTICAPSIN 7-DEHYDROGENASE"/>
    <property type="match status" value="1"/>
</dbReference>
<dbReference type="EMBL" id="CADCTQ010000458">
    <property type="protein sequence ID" value="CAA9302193.1"/>
    <property type="molecule type" value="Genomic_DNA"/>
</dbReference>
<evidence type="ECO:0000256" key="2">
    <source>
        <dbReference type="ARBA" id="ARBA00023002"/>
    </source>
</evidence>
<dbReference type="InterPro" id="IPR051122">
    <property type="entry name" value="SDR_DHRS6-like"/>
</dbReference>
<sequence>MGSFSGKNILVVGGTSGIGLALARQLKAQDASVWVASRQPSEALAGLGVTHLPLDVTGDVGSLPGGLPEALHGLAYCPGTINLKPFPRLTDDDFLRDLQVNVLGAVRVVRAVLPKLKKADNAGIVFFSTVAARVGMNFHTSVATAKSALEGLTVSLAAELAASRIRVNAVAPSLTDTPLAGTLLSTPEKRDAADKRHPLGRVGTPDDIAAVAALLLSDGGSWLSGQVIHADGGMSTLRSV</sequence>
<dbReference type="CDD" id="cd05233">
    <property type="entry name" value="SDR_c"/>
    <property type="match status" value="1"/>
</dbReference>
<dbReference type="Pfam" id="PF13561">
    <property type="entry name" value="adh_short_C2"/>
    <property type="match status" value="1"/>
</dbReference>
<proteinExistence type="inferred from homology"/>
<protein>
    <submittedName>
        <fullName evidence="4">COG1028: Dehydrogenases with different specificities (Related to short-chain alcohol dehydrogenases)</fullName>
    </submittedName>
</protein>
<reference evidence="4" key="1">
    <citation type="submission" date="2020-02" db="EMBL/GenBank/DDBJ databases">
        <authorList>
            <person name="Meier V. D."/>
        </authorList>
    </citation>
    <scope>NUCLEOTIDE SEQUENCE</scope>
    <source>
        <strain evidence="4">AVDCRST_MAG56</strain>
    </source>
</reference>
<dbReference type="InterPro" id="IPR057326">
    <property type="entry name" value="KR_dom"/>
</dbReference>
<comment type="similarity">
    <text evidence="1">Belongs to the short-chain dehydrogenases/reductases (SDR) family.</text>
</comment>
<dbReference type="AlphaFoldDB" id="A0A6J4KCL3"/>
<dbReference type="PRINTS" id="PR00081">
    <property type="entry name" value="GDHRDH"/>
</dbReference>
<dbReference type="SMART" id="SM00822">
    <property type="entry name" value="PKS_KR"/>
    <property type="match status" value="1"/>
</dbReference>
<evidence type="ECO:0000259" key="3">
    <source>
        <dbReference type="SMART" id="SM00822"/>
    </source>
</evidence>
<feature type="domain" description="Ketoreductase" evidence="3">
    <location>
        <begin position="7"/>
        <end position="175"/>
    </location>
</feature>
<dbReference type="InterPro" id="IPR002347">
    <property type="entry name" value="SDR_fam"/>
</dbReference>
<name>A0A6J4KCL3_9SPHI</name>
<dbReference type="Gene3D" id="3.40.50.720">
    <property type="entry name" value="NAD(P)-binding Rossmann-like Domain"/>
    <property type="match status" value="1"/>
</dbReference>
<evidence type="ECO:0000256" key="1">
    <source>
        <dbReference type="ARBA" id="ARBA00006484"/>
    </source>
</evidence>
<evidence type="ECO:0000313" key="4">
    <source>
        <dbReference type="EMBL" id="CAA9302193.1"/>
    </source>
</evidence>
<dbReference type="PANTHER" id="PTHR43477">
    <property type="entry name" value="DIHYDROANTICAPSIN 7-DEHYDROGENASE"/>
    <property type="match status" value="1"/>
</dbReference>
<gene>
    <name evidence="4" type="ORF">AVDCRST_MAG56-5522</name>
</gene>